<name>A0A8T0EUR6_ARGBR</name>
<evidence type="ECO:0000313" key="2">
    <source>
        <dbReference type="EMBL" id="KAF8781484.1"/>
    </source>
</evidence>
<feature type="region of interest" description="Disordered" evidence="1">
    <location>
        <begin position="44"/>
        <end position="69"/>
    </location>
</feature>
<reference evidence="2" key="1">
    <citation type="journal article" date="2020" name="bioRxiv">
        <title>Chromosome-level reference genome of the European wasp spider Argiope bruennichi: a resource for studies on range expansion and evolutionary adaptation.</title>
        <authorList>
            <person name="Sheffer M.M."/>
            <person name="Hoppe A."/>
            <person name="Krehenwinkel H."/>
            <person name="Uhl G."/>
            <person name="Kuss A.W."/>
            <person name="Jensen L."/>
            <person name="Jensen C."/>
            <person name="Gillespie R.G."/>
            <person name="Hoff K.J."/>
            <person name="Prost S."/>
        </authorList>
    </citation>
    <scope>NUCLEOTIDE SEQUENCE</scope>
</reference>
<evidence type="ECO:0000256" key="1">
    <source>
        <dbReference type="SAM" id="MobiDB-lite"/>
    </source>
</evidence>
<feature type="compositionally biased region" description="Basic and acidic residues" evidence="1">
    <location>
        <begin position="53"/>
        <end position="69"/>
    </location>
</feature>
<comment type="caution">
    <text evidence="2">The sequence shown here is derived from an EMBL/GenBank/DDBJ whole genome shotgun (WGS) entry which is preliminary data.</text>
</comment>
<evidence type="ECO:0000313" key="3">
    <source>
        <dbReference type="Proteomes" id="UP000807504"/>
    </source>
</evidence>
<accession>A0A8T0EUR6</accession>
<gene>
    <name evidence="2" type="ORF">HNY73_011873</name>
</gene>
<keyword evidence="3" id="KW-1185">Reference proteome</keyword>
<dbReference type="Proteomes" id="UP000807504">
    <property type="component" value="Unassembled WGS sequence"/>
</dbReference>
<dbReference type="AlphaFoldDB" id="A0A8T0EUR6"/>
<proteinExistence type="predicted"/>
<organism evidence="2 3">
    <name type="scientific">Argiope bruennichi</name>
    <name type="common">Wasp spider</name>
    <name type="synonym">Aranea bruennichi</name>
    <dbReference type="NCBI Taxonomy" id="94029"/>
    <lineage>
        <taxon>Eukaryota</taxon>
        <taxon>Metazoa</taxon>
        <taxon>Ecdysozoa</taxon>
        <taxon>Arthropoda</taxon>
        <taxon>Chelicerata</taxon>
        <taxon>Arachnida</taxon>
        <taxon>Araneae</taxon>
        <taxon>Araneomorphae</taxon>
        <taxon>Entelegynae</taxon>
        <taxon>Araneoidea</taxon>
        <taxon>Araneidae</taxon>
        <taxon>Argiope</taxon>
    </lineage>
</organism>
<reference evidence="2" key="2">
    <citation type="submission" date="2020-06" db="EMBL/GenBank/DDBJ databases">
        <authorList>
            <person name="Sheffer M."/>
        </authorList>
    </citation>
    <scope>NUCLEOTIDE SEQUENCE</scope>
</reference>
<sequence>METSVNIPRVAEGLRIRGRSPKQPPGIFLFPEYHPSCRLSVSWTPKANQASEGEGREGKNLDQDEKDLS</sequence>
<dbReference type="EMBL" id="JABXBU010001863">
    <property type="protein sequence ID" value="KAF8781484.1"/>
    <property type="molecule type" value="Genomic_DNA"/>
</dbReference>
<protein>
    <submittedName>
        <fullName evidence="2">Uncharacterized protein</fullName>
    </submittedName>
</protein>